<feature type="domain" description="Radical SAM core" evidence="7">
    <location>
        <begin position="71"/>
        <end position="300"/>
    </location>
</feature>
<reference evidence="8 9" key="1">
    <citation type="submission" date="2019-09" db="EMBL/GenBank/DDBJ databases">
        <title>Chitinophaga ginsengihumi sp. nov., isolated from soil of ginseng rhizosphere.</title>
        <authorList>
            <person name="Lee J."/>
        </authorList>
    </citation>
    <scope>NUCLEOTIDE SEQUENCE [LARGE SCALE GENOMIC DNA]</scope>
    <source>
        <strain evidence="8 9">BN140078</strain>
    </source>
</reference>
<proteinExistence type="predicted"/>
<dbReference type="SFLD" id="SFLDG01081">
    <property type="entry name" value="cleavage_of_the_Ca-Cb_bond_in"/>
    <property type="match status" value="1"/>
</dbReference>
<name>A0A5B2W1V6_9BACT</name>
<dbReference type="RefSeq" id="WP_149836284.1">
    <property type="nucleotide sequence ID" value="NZ_VUOC01000001.1"/>
</dbReference>
<dbReference type="GO" id="GO:0005506">
    <property type="term" value="F:iron ion binding"/>
    <property type="evidence" value="ECO:0007669"/>
    <property type="project" value="InterPro"/>
</dbReference>
<keyword evidence="3" id="KW-0949">S-adenosyl-L-methionine</keyword>
<dbReference type="PANTHER" id="PTHR43583:SF1">
    <property type="entry name" value="2-IMINOACETATE SYNTHASE"/>
    <property type="match status" value="1"/>
</dbReference>
<evidence type="ECO:0000256" key="6">
    <source>
        <dbReference type="ARBA" id="ARBA00023014"/>
    </source>
</evidence>
<dbReference type="PROSITE" id="PS51918">
    <property type="entry name" value="RADICAL_SAM"/>
    <property type="match status" value="1"/>
</dbReference>
<evidence type="ECO:0000313" key="9">
    <source>
        <dbReference type="Proteomes" id="UP000324611"/>
    </source>
</evidence>
<organism evidence="8 9">
    <name type="scientific">Chitinophaga agrisoli</name>
    <dbReference type="NCBI Taxonomy" id="2607653"/>
    <lineage>
        <taxon>Bacteria</taxon>
        <taxon>Pseudomonadati</taxon>
        <taxon>Bacteroidota</taxon>
        <taxon>Chitinophagia</taxon>
        <taxon>Chitinophagales</taxon>
        <taxon>Chitinophagaceae</taxon>
        <taxon>Chitinophaga</taxon>
    </lineage>
</organism>
<evidence type="ECO:0000256" key="1">
    <source>
        <dbReference type="ARBA" id="ARBA00001966"/>
    </source>
</evidence>
<dbReference type="PANTHER" id="PTHR43583">
    <property type="entry name" value="2-IMINOACETATE SYNTHASE"/>
    <property type="match status" value="1"/>
</dbReference>
<reference evidence="8 9" key="2">
    <citation type="submission" date="2019-09" db="EMBL/GenBank/DDBJ databases">
        <authorList>
            <person name="Jin C."/>
        </authorList>
    </citation>
    <scope>NUCLEOTIDE SEQUENCE [LARGE SCALE GENOMIC DNA]</scope>
    <source>
        <strain evidence="8 9">BN140078</strain>
    </source>
</reference>
<dbReference type="InterPro" id="IPR012726">
    <property type="entry name" value="ThiH"/>
</dbReference>
<keyword evidence="4" id="KW-0479">Metal-binding</keyword>
<evidence type="ECO:0000259" key="7">
    <source>
        <dbReference type="PROSITE" id="PS51918"/>
    </source>
</evidence>
<dbReference type="NCBIfam" id="TIGR02351">
    <property type="entry name" value="thiH"/>
    <property type="match status" value="1"/>
</dbReference>
<dbReference type="EMBL" id="VUOC01000001">
    <property type="protein sequence ID" value="KAA2244888.1"/>
    <property type="molecule type" value="Genomic_DNA"/>
</dbReference>
<dbReference type="InterPro" id="IPR058240">
    <property type="entry name" value="rSAM_sf"/>
</dbReference>
<dbReference type="InterPro" id="IPR010722">
    <property type="entry name" value="BATS_dom"/>
</dbReference>
<dbReference type="GO" id="GO:0051539">
    <property type="term" value="F:4 iron, 4 sulfur cluster binding"/>
    <property type="evidence" value="ECO:0007669"/>
    <property type="project" value="UniProtKB-KW"/>
</dbReference>
<dbReference type="InterPro" id="IPR007197">
    <property type="entry name" value="rSAM"/>
</dbReference>
<dbReference type="Proteomes" id="UP000324611">
    <property type="component" value="Unassembled WGS sequence"/>
</dbReference>
<keyword evidence="2" id="KW-0004">4Fe-4S</keyword>
<comment type="cofactor">
    <cofactor evidence="1">
        <name>[4Fe-4S] cluster</name>
        <dbReference type="ChEBI" id="CHEBI:49883"/>
    </cofactor>
</comment>
<dbReference type="Pfam" id="PF04055">
    <property type="entry name" value="Radical_SAM"/>
    <property type="match status" value="1"/>
</dbReference>
<dbReference type="InterPro" id="IPR013785">
    <property type="entry name" value="Aldolase_TIM"/>
</dbReference>
<dbReference type="SMART" id="SM00876">
    <property type="entry name" value="BATS"/>
    <property type="match status" value="1"/>
</dbReference>
<dbReference type="AlphaFoldDB" id="A0A5B2W1V6"/>
<dbReference type="Pfam" id="PF06968">
    <property type="entry name" value="BATS"/>
    <property type="match status" value="1"/>
</dbReference>
<dbReference type="InterPro" id="IPR034428">
    <property type="entry name" value="ThiH/NoCL/HydG-like"/>
</dbReference>
<accession>A0A5B2W1V6</accession>
<gene>
    <name evidence="8" type="primary">thiH</name>
    <name evidence="8" type="ORF">F0L74_02685</name>
</gene>
<dbReference type="SFLD" id="SFLDS00029">
    <property type="entry name" value="Radical_SAM"/>
    <property type="match status" value="1"/>
</dbReference>
<protein>
    <submittedName>
        <fullName evidence="8">2-iminoacetate synthase ThiH</fullName>
    </submittedName>
</protein>
<evidence type="ECO:0000256" key="3">
    <source>
        <dbReference type="ARBA" id="ARBA00022691"/>
    </source>
</evidence>
<dbReference type="GO" id="GO:0003824">
    <property type="term" value="F:catalytic activity"/>
    <property type="evidence" value="ECO:0007669"/>
    <property type="project" value="InterPro"/>
</dbReference>
<comment type="caution">
    <text evidence="8">The sequence shown here is derived from an EMBL/GenBank/DDBJ whole genome shotgun (WGS) entry which is preliminary data.</text>
</comment>
<evidence type="ECO:0000256" key="2">
    <source>
        <dbReference type="ARBA" id="ARBA00022485"/>
    </source>
</evidence>
<evidence type="ECO:0000313" key="8">
    <source>
        <dbReference type="EMBL" id="KAA2244888.1"/>
    </source>
</evidence>
<dbReference type="CDD" id="cd01335">
    <property type="entry name" value="Radical_SAM"/>
    <property type="match status" value="1"/>
</dbReference>
<keyword evidence="9" id="KW-1185">Reference proteome</keyword>
<evidence type="ECO:0000256" key="5">
    <source>
        <dbReference type="ARBA" id="ARBA00023004"/>
    </source>
</evidence>
<dbReference type="SFLD" id="SFLDG01060">
    <property type="entry name" value="BATS_domain_containing"/>
    <property type="match status" value="1"/>
</dbReference>
<sequence>MSSFQDLFDQYDWDTVKAGIYNKTALDVERALAAPRRNLEDFKALLSPAAMPYLEQMAQLSHRLTRQRFGNTMQLYIPLYLSNECQNICTYCGFSLDNKIRRKTLQPAEILQEVAAIKAMGYEHVLLVTGEAAQTVGVNYFQQALELIRPHFAHISMEVQPMDEEDYASLIPLGLQSVLVYQETYHRADYKLHHPKGRKSNFDYRLETPDRLGRAGIHKIGLGVLIGLEDWRTDSFFTALHLQYLEKTYWQTRYSISFPRLRPCTGGLPPKVEMKDRELVQLICAYRLLSPDVELSLSTRESEQFRNHVIKLGITAMSAGSKTNPGGYVADRESLEQFEISDERSPADIAQMLQTQGYEAVWKDWDRSLTK</sequence>
<dbReference type="SUPFAM" id="SSF102114">
    <property type="entry name" value="Radical SAM enzymes"/>
    <property type="match status" value="1"/>
</dbReference>
<dbReference type="Gene3D" id="3.20.20.70">
    <property type="entry name" value="Aldolase class I"/>
    <property type="match status" value="1"/>
</dbReference>
<evidence type="ECO:0000256" key="4">
    <source>
        <dbReference type="ARBA" id="ARBA00022723"/>
    </source>
</evidence>
<dbReference type="SFLD" id="SFLDF00301">
    <property type="entry name" value="2-iminoacetate_synthase_(ThiH)"/>
    <property type="match status" value="1"/>
</dbReference>
<keyword evidence="6" id="KW-0411">Iron-sulfur</keyword>
<keyword evidence="5" id="KW-0408">Iron</keyword>
<dbReference type="GO" id="GO:0009228">
    <property type="term" value="P:thiamine biosynthetic process"/>
    <property type="evidence" value="ECO:0007669"/>
    <property type="project" value="InterPro"/>
</dbReference>